<comment type="caution">
    <text evidence="11">The sequence shown here is derived from an EMBL/GenBank/DDBJ whole genome shotgun (WGS) entry which is preliminary data.</text>
</comment>
<dbReference type="InterPro" id="IPR048634">
    <property type="entry name" value="SecD_SecF_C"/>
</dbReference>
<keyword evidence="8 9" id="KW-0472">Membrane</keyword>
<feature type="transmembrane region" description="Helical" evidence="9">
    <location>
        <begin position="38"/>
        <end position="56"/>
    </location>
</feature>
<keyword evidence="2" id="KW-0813">Transport</keyword>
<dbReference type="SUPFAM" id="SSF82866">
    <property type="entry name" value="Multidrug efflux transporter AcrB transmembrane domain"/>
    <property type="match status" value="1"/>
</dbReference>
<proteinExistence type="predicted"/>
<protein>
    <recommendedName>
        <fullName evidence="10">Protein export membrane protein SecD/SecF C-terminal domain-containing protein</fullName>
    </recommendedName>
</protein>
<name>A0A0F9EJR5_9ZZZZ</name>
<feature type="transmembrane region" description="Helical" evidence="9">
    <location>
        <begin position="62"/>
        <end position="89"/>
    </location>
</feature>
<gene>
    <name evidence="11" type="ORF">LCGC14_2418320</name>
</gene>
<evidence type="ECO:0000256" key="4">
    <source>
        <dbReference type="ARBA" id="ARBA00022692"/>
    </source>
</evidence>
<evidence type="ECO:0000259" key="10">
    <source>
        <dbReference type="Pfam" id="PF02355"/>
    </source>
</evidence>
<comment type="subcellular location">
    <subcellularLocation>
        <location evidence="1">Cell membrane</location>
        <topology evidence="1">Multi-pass membrane protein</topology>
    </subcellularLocation>
</comment>
<dbReference type="PANTHER" id="PTHR30081">
    <property type="entry name" value="PROTEIN-EXPORT MEMBRANE PROTEIN SEC"/>
    <property type="match status" value="1"/>
</dbReference>
<evidence type="ECO:0000256" key="1">
    <source>
        <dbReference type="ARBA" id="ARBA00004651"/>
    </source>
</evidence>
<feature type="domain" description="Protein export membrane protein SecD/SecF C-terminal" evidence="10">
    <location>
        <begin position="1"/>
        <end position="90"/>
    </location>
</feature>
<reference evidence="11" key="1">
    <citation type="journal article" date="2015" name="Nature">
        <title>Complex archaea that bridge the gap between prokaryotes and eukaryotes.</title>
        <authorList>
            <person name="Spang A."/>
            <person name="Saw J.H."/>
            <person name="Jorgensen S.L."/>
            <person name="Zaremba-Niedzwiedzka K."/>
            <person name="Martijn J."/>
            <person name="Lind A.E."/>
            <person name="van Eijk R."/>
            <person name="Schleper C."/>
            <person name="Guy L."/>
            <person name="Ettema T.J."/>
        </authorList>
    </citation>
    <scope>NUCLEOTIDE SEQUENCE</scope>
</reference>
<dbReference type="PANTHER" id="PTHR30081:SF8">
    <property type="entry name" value="PROTEIN TRANSLOCASE SUBUNIT SECF"/>
    <property type="match status" value="1"/>
</dbReference>
<evidence type="ECO:0000256" key="2">
    <source>
        <dbReference type="ARBA" id="ARBA00022448"/>
    </source>
</evidence>
<keyword evidence="6 9" id="KW-1133">Transmembrane helix</keyword>
<dbReference type="GO" id="GO:0015031">
    <property type="term" value="P:protein transport"/>
    <property type="evidence" value="ECO:0007669"/>
    <property type="project" value="UniProtKB-KW"/>
</dbReference>
<evidence type="ECO:0000256" key="6">
    <source>
        <dbReference type="ARBA" id="ARBA00022989"/>
    </source>
</evidence>
<dbReference type="GO" id="GO:0005886">
    <property type="term" value="C:plasma membrane"/>
    <property type="evidence" value="ECO:0007669"/>
    <property type="project" value="UniProtKB-SubCell"/>
</dbReference>
<dbReference type="EMBL" id="LAZR01036705">
    <property type="protein sequence ID" value="KKL24138.1"/>
    <property type="molecule type" value="Genomic_DNA"/>
</dbReference>
<organism evidence="11">
    <name type="scientific">marine sediment metagenome</name>
    <dbReference type="NCBI Taxonomy" id="412755"/>
    <lineage>
        <taxon>unclassified sequences</taxon>
        <taxon>metagenomes</taxon>
        <taxon>ecological metagenomes</taxon>
    </lineage>
</organism>
<keyword evidence="5" id="KW-0653">Protein transport</keyword>
<dbReference type="Pfam" id="PF02355">
    <property type="entry name" value="SecD_SecF_C"/>
    <property type="match status" value="1"/>
</dbReference>
<dbReference type="AlphaFoldDB" id="A0A0F9EJR5"/>
<dbReference type="InterPro" id="IPR022813">
    <property type="entry name" value="SecD/SecF_arch_bac"/>
</dbReference>
<dbReference type="Gene3D" id="1.20.1640.10">
    <property type="entry name" value="Multidrug efflux transporter AcrB transmembrane domain"/>
    <property type="match status" value="1"/>
</dbReference>
<feature type="non-terminal residue" evidence="11">
    <location>
        <position position="1"/>
    </location>
</feature>
<keyword evidence="4 9" id="KW-0812">Transmembrane</keyword>
<evidence type="ECO:0000256" key="3">
    <source>
        <dbReference type="ARBA" id="ARBA00022475"/>
    </source>
</evidence>
<keyword evidence="3" id="KW-1003">Cell membrane</keyword>
<evidence type="ECO:0000256" key="8">
    <source>
        <dbReference type="ARBA" id="ARBA00023136"/>
    </source>
</evidence>
<evidence type="ECO:0000256" key="9">
    <source>
        <dbReference type="SAM" id="Phobius"/>
    </source>
</evidence>
<keyword evidence="7" id="KW-0811">Translocation</keyword>
<evidence type="ECO:0000313" key="11">
    <source>
        <dbReference type="EMBL" id="KKL24138.1"/>
    </source>
</evidence>
<accession>A0A0F9EJR5</accession>
<sequence>NDTIIIFDRIRRNHGKSGAIAPTTGTINKSINETMSRTLVTTFTTLIAVLTMYVAGGPGIRAFTFAVLVGVLFGTYSSVAVATPLLLGVKQAFLGRLTRAEPGKSA</sequence>
<evidence type="ECO:0000256" key="7">
    <source>
        <dbReference type="ARBA" id="ARBA00023010"/>
    </source>
</evidence>
<evidence type="ECO:0000256" key="5">
    <source>
        <dbReference type="ARBA" id="ARBA00022927"/>
    </source>
</evidence>